<evidence type="ECO:0000256" key="2">
    <source>
        <dbReference type="ARBA" id="ARBA00022833"/>
    </source>
</evidence>
<dbReference type="AlphaFoldDB" id="A0A0L0F6X4"/>
<feature type="region of interest" description="Disordered" evidence="3">
    <location>
        <begin position="47"/>
        <end position="92"/>
    </location>
</feature>
<dbReference type="STRING" id="667725.A0A0L0F6X4"/>
<evidence type="ECO:0000313" key="5">
    <source>
        <dbReference type="EMBL" id="KNC71903.1"/>
    </source>
</evidence>
<keyword evidence="1" id="KW-0479">Metal-binding</keyword>
<evidence type="ECO:0000256" key="1">
    <source>
        <dbReference type="ARBA" id="ARBA00022723"/>
    </source>
</evidence>
<keyword evidence="6" id="KW-1185">Reference proteome</keyword>
<dbReference type="Gene3D" id="3.30.60.20">
    <property type="match status" value="1"/>
</dbReference>
<feature type="region of interest" description="Disordered" evidence="3">
    <location>
        <begin position="1"/>
        <end position="22"/>
    </location>
</feature>
<evidence type="ECO:0000313" key="6">
    <source>
        <dbReference type="Proteomes" id="UP000054560"/>
    </source>
</evidence>
<reference evidence="5 6" key="1">
    <citation type="submission" date="2011-02" db="EMBL/GenBank/DDBJ databases">
        <title>The Genome Sequence of Sphaeroforma arctica JP610.</title>
        <authorList>
            <consortium name="The Broad Institute Genome Sequencing Platform"/>
            <person name="Russ C."/>
            <person name="Cuomo C."/>
            <person name="Young S.K."/>
            <person name="Zeng Q."/>
            <person name="Gargeya S."/>
            <person name="Alvarado L."/>
            <person name="Berlin A."/>
            <person name="Chapman S.B."/>
            <person name="Chen Z."/>
            <person name="Freedman E."/>
            <person name="Gellesch M."/>
            <person name="Goldberg J."/>
            <person name="Griggs A."/>
            <person name="Gujja S."/>
            <person name="Heilman E."/>
            <person name="Heiman D."/>
            <person name="Howarth C."/>
            <person name="Mehta T."/>
            <person name="Neiman D."/>
            <person name="Pearson M."/>
            <person name="Roberts A."/>
            <person name="Saif S."/>
            <person name="Shea T."/>
            <person name="Shenoy N."/>
            <person name="Sisk P."/>
            <person name="Stolte C."/>
            <person name="Sykes S."/>
            <person name="White J."/>
            <person name="Yandava C."/>
            <person name="Burger G."/>
            <person name="Gray M.W."/>
            <person name="Holland P.W.H."/>
            <person name="King N."/>
            <person name="Lang F.B.F."/>
            <person name="Roger A.J."/>
            <person name="Ruiz-Trillo I."/>
            <person name="Haas B."/>
            <person name="Nusbaum C."/>
            <person name="Birren B."/>
        </authorList>
    </citation>
    <scope>NUCLEOTIDE SEQUENCE [LARGE SCALE GENOMIC DNA]</scope>
    <source>
        <strain evidence="5 6">JP610</strain>
    </source>
</reference>
<dbReference type="EMBL" id="KQ247889">
    <property type="protein sequence ID" value="KNC71903.1"/>
    <property type="molecule type" value="Genomic_DNA"/>
</dbReference>
<dbReference type="SUPFAM" id="SSF57889">
    <property type="entry name" value="Cysteine-rich domain"/>
    <property type="match status" value="1"/>
</dbReference>
<feature type="non-terminal residue" evidence="5">
    <location>
        <position position="129"/>
    </location>
</feature>
<evidence type="ECO:0000256" key="3">
    <source>
        <dbReference type="SAM" id="MobiDB-lite"/>
    </source>
</evidence>
<keyword evidence="2" id="KW-0862">Zinc</keyword>
<dbReference type="Pfam" id="PF00130">
    <property type="entry name" value="C1_1"/>
    <property type="match status" value="1"/>
</dbReference>
<organism evidence="5 6">
    <name type="scientific">Sphaeroforma arctica JP610</name>
    <dbReference type="NCBI Taxonomy" id="667725"/>
    <lineage>
        <taxon>Eukaryota</taxon>
        <taxon>Ichthyosporea</taxon>
        <taxon>Ichthyophonida</taxon>
        <taxon>Sphaeroforma</taxon>
    </lineage>
</organism>
<dbReference type="Proteomes" id="UP000054560">
    <property type="component" value="Unassembled WGS sequence"/>
</dbReference>
<proteinExistence type="predicted"/>
<dbReference type="GO" id="GO:0046872">
    <property type="term" value="F:metal ion binding"/>
    <property type="evidence" value="ECO:0007669"/>
    <property type="project" value="UniProtKB-KW"/>
</dbReference>
<feature type="domain" description="Phorbol-ester/DAG-type" evidence="4">
    <location>
        <begin position="96"/>
        <end position="129"/>
    </location>
</feature>
<dbReference type="InterPro" id="IPR046349">
    <property type="entry name" value="C1-like_sf"/>
</dbReference>
<sequence length="129" mass="14426">MQPPMISSPSEGHQPEPMSAKISFFDFEESGASGSKKDNKSLSIDSVSIKKNKNKRPSFGGHDSRVNSISSQSSIAPEKTKGKKKTNWPKTIESDGHRWSEVYFAHPTFCDGCHQFCWGINKKQGYQCR</sequence>
<dbReference type="RefSeq" id="XP_014145805.1">
    <property type="nucleotide sequence ID" value="XM_014290330.1"/>
</dbReference>
<dbReference type="InterPro" id="IPR002219">
    <property type="entry name" value="PKC_DAG/PE"/>
</dbReference>
<accession>A0A0L0F6X4</accession>
<dbReference type="PROSITE" id="PS50081">
    <property type="entry name" value="ZF_DAG_PE_2"/>
    <property type="match status" value="1"/>
</dbReference>
<name>A0A0L0F6X4_9EUKA</name>
<dbReference type="GeneID" id="25916055"/>
<evidence type="ECO:0000259" key="4">
    <source>
        <dbReference type="PROSITE" id="PS50081"/>
    </source>
</evidence>
<feature type="compositionally biased region" description="Polar residues" evidence="3">
    <location>
        <begin position="1"/>
        <end position="11"/>
    </location>
</feature>
<protein>
    <recommendedName>
        <fullName evidence="4">Phorbol-ester/DAG-type domain-containing protein</fullName>
    </recommendedName>
</protein>
<dbReference type="OrthoDB" id="74314at2759"/>
<gene>
    <name evidence="5" type="ORF">SARC_15551</name>
</gene>